<protein>
    <recommendedName>
        <fullName evidence="3">ABC transporter substrate-binding protein</fullName>
    </recommendedName>
</protein>
<dbReference type="Gene3D" id="3.40.50.2300">
    <property type="match status" value="2"/>
</dbReference>
<dbReference type="InterPro" id="IPR007487">
    <property type="entry name" value="ABC_transpt-TYRBP-like"/>
</dbReference>
<dbReference type="PANTHER" id="PTHR35271">
    <property type="entry name" value="ABC TRANSPORTER, SUBSTRATE-BINDING LIPOPROTEIN-RELATED"/>
    <property type="match status" value="1"/>
</dbReference>
<dbReference type="Pfam" id="PF04392">
    <property type="entry name" value="ABC_sub_bind"/>
    <property type="match status" value="1"/>
</dbReference>
<accession>A0ABM7PBJ7</accession>
<name>A0ABM7PBJ7_9BACT</name>
<keyword evidence="2" id="KW-1185">Reference proteome</keyword>
<dbReference type="Proteomes" id="UP001320148">
    <property type="component" value="Chromosome"/>
</dbReference>
<sequence length="358" mass="39342">MRHRTRITPMATGLILLIFSIIPTPTPGETVPKVMLLHSYHASNQWDLSVEEGVRDALADEYYIPDENLILKSFYMDTKRRTSPEWKEDVGKMAREAIEHLAPKVVIALDDNSQKYVVRRMPAADNAFVFAGVNRDPEEYGIISNREKPGGNITGALERERFGESLAFLRRIAPEVKRLALISDASPTGTPVVQRIKSLAPEHGAHVTASLQTNDFTAWKAFVKKAQTQADALVVVVYHTLKDDTGTHVPSEEVLAWTTRHSTLPDMGFWPWAVSDGLLCSDAISGYEQGYYVGTITAYILGGQSPGDFPVASPRTGQPCINSARAEALGITIPDHLTKTATVFSTMAALKNPPPTTD</sequence>
<evidence type="ECO:0000313" key="1">
    <source>
        <dbReference type="EMBL" id="BCS94945.1"/>
    </source>
</evidence>
<dbReference type="PANTHER" id="PTHR35271:SF1">
    <property type="entry name" value="ABC TRANSPORTER, SUBSTRATE-BINDING LIPOPROTEIN"/>
    <property type="match status" value="1"/>
</dbReference>
<proteinExistence type="predicted"/>
<reference evidence="1 2" key="1">
    <citation type="submission" date="2021-02" db="EMBL/GenBank/DDBJ databases">
        <title>Complete genome of Desulfoluna sp. strain ASN36.</title>
        <authorList>
            <person name="Takahashi A."/>
            <person name="Kojima H."/>
            <person name="Fukui M."/>
        </authorList>
    </citation>
    <scope>NUCLEOTIDE SEQUENCE [LARGE SCALE GENOMIC DNA]</scope>
    <source>
        <strain evidence="1 2">ASN36</strain>
    </source>
</reference>
<gene>
    <name evidence="1" type="ORF">DSLASN_05770</name>
</gene>
<dbReference type="RefSeq" id="WP_236891243.1">
    <property type="nucleotide sequence ID" value="NZ_AP024488.1"/>
</dbReference>
<organism evidence="1 2">
    <name type="scientific">Desulfoluna limicola</name>
    <dbReference type="NCBI Taxonomy" id="2810562"/>
    <lineage>
        <taxon>Bacteria</taxon>
        <taxon>Pseudomonadati</taxon>
        <taxon>Thermodesulfobacteriota</taxon>
        <taxon>Desulfobacteria</taxon>
        <taxon>Desulfobacterales</taxon>
        <taxon>Desulfolunaceae</taxon>
        <taxon>Desulfoluna</taxon>
    </lineage>
</organism>
<dbReference type="EMBL" id="AP024488">
    <property type="protein sequence ID" value="BCS94945.1"/>
    <property type="molecule type" value="Genomic_DNA"/>
</dbReference>
<evidence type="ECO:0008006" key="3">
    <source>
        <dbReference type="Google" id="ProtNLM"/>
    </source>
</evidence>
<evidence type="ECO:0000313" key="2">
    <source>
        <dbReference type="Proteomes" id="UP001320148"/>
    </source>
</evidence>